<protein>
    <submittedName>
        <fullName evidence="1">Uncharacterized protein</fullName>
    </submittedName>
</protein>
<dbReference type="Proteomes" id="UP001162156">
    <property type="component" value="Unassembled WGS sequence"/>
</dbReference>
<sequence length="116" mass="12398">MITNKSIISSSKKWLRKSTGSFPANEIATLGFTSVFLGVTSNVFLSPSTGFHFMRFASRTSSSDEYMESSVSLISDSSDSATELLPSGTKSLSTIISSENCPQSSLERFSSSKASS</sequence>
<dbReference type="EMBL" id="JANEYF010005267">
    <property type="protein sequence ID" value="KAJ8928762.1"/>
    <property type="molecule type" value="Genomic_DNA"/>
</dbReference>
<gene>
    <name evidence="1" type="ORF">NQ314_018620</name>
</gene>
<evidence type="ECO:0000313" key="1">
    <source>
        <dbReference type="EMBL" id="KAJ8928762.1"/>
    </source>
</evidence>
<accession>A0AAV8WR73</accession>
<evidence type="ECO:0000313" key="2">
    <source>
        <dbReference type="Proteomes" id="UP001162156"/>
    </source>
</evidence>
<reference evidence="1" key="1">
    <citation type="journal article" date="2023" name="Insect Mol. Biol.">
        <title>Genome sequencing provides insights into the evolution of gene families encoding plant cell wall-degrading enzymes in longhorned beetles.</title>
        <authorList>
            <person name="Shin N.R."/>
            <person name="Okamura Y."/>
            <person name="Kirsch R."/>
            <person name="Pauchet Y."/>
        </authorList>
    </citation>
    <scope>NUCLEOTIDE SEQUENCE</scope>
    <source>
        <strain evidence="1">RBIC_L_NR</strain>
    </source>
</reference>
<name>A0AAV8WR73_9CUCU</name>
<dbReference type="AlphaFoldDB" id="A0AAV8WR73"/>
<keyword evidence="2" id="KW-1185">Reference proteome</keyword>
<proteinExistence type="predicted"/>
<organism evidence="1 2">
    <name type="scientific">Rhamnusium bicolor</name>
    <dbReference type="NCBI Taxonomy" id="1586634"/>
    <lineage>
        <taxon>Eukaryota</taxon>
        <taxon>Metazoa</taxon>
        <taxon>Ecdysozoa</taxon>
        <taxon>Arthropoda</taxon>
        <taxon>Hexapoda</taxon>
        <taxon>Insecta</taxon>
        <taxon>Pterygota</taxon>
        <taxon>Neoptera</taxon>
        <taxon>Endopterygota</taxon>
        <taxon>Coleoptera</taxon>
        <taxon>Polyphaga</taxon>
        <taxon>Cucujiformia</taxon>
        <taxon>Chrysomeloidea</taxon>
        <taxon>Cerambycidae</taxon>
        <taxon>Lepturinae</taxon>
        <taxon>Rhagiini</taxon>
        <taxon>Rhamnusium</taxon>
    </lineage>
</organism>
<comment type="caution">
    <text evidence="1">The sequence shown here is derived from an EMBL/GenBank/DDBJ whole genome shotgun (WGS) entry which is preliminary data.</text>
</comment>